<evidence type="ECO:0000256" key="1">
    <source>
        <dbReference type="SAM" id="MobiDB-lite"/>
    </source>
</evidence>
<dbReference type="EnsemblMetazoa" id="ASIC006761-RA">
    <property type="protein sequence ID" value="ASIC006761-PA"/>
    <property type="gene ID" value="ASIC006761"/>
</dbReference>
<sequence>MRPNCQVCIVIIRQSRSMPARRSDGNPIQEYGQQQHPLDHNPLSPDGHGEAEQNQQGVLDASPTIADSAGKALIFIPFAIIHHASSPGIEQ</sequence>
<dbReference type="AlphaFoldDB" id="A0A084VM54"/>
<dbReference type="EMBL" id="ATLV01014579">
    <property type="status" value="NOT_ANNOTATED_CDS"/>
    <property type="molecule type" value="Genomic_DNA"/>
</dbReference>
<reference evidence="2 4" key="1">
    <citation type="journal article" date="2014" name="BMC Genomics">
        <title>Genome sequence of Anopheles sinensis provides insight into genetics basis of mosquito competence for malaria parasites.</title>
        <authorList>
            <person name="Zhou D."/>
            <person name="Zhang D."/>
            <person name="Ding G."/>
            <person name="Shi L."/>
            <person name="Hou Q."/>
            <person name="Ye Y."/>
            <person name="Xu Y."/>
            <person name="Zhou H."/>
            <person name="Xiong C."/>
            <person name="Li S."/>
            <person name="Yu J."/>
            <person name="Hong S."/>
            <person name="Yu X."/>
            <person name="Zou P."/>
            <person name="Chen C."/>
            <person name="Chang X."/>
            <person name="Wang W."/>
            <person name="Lv Y."/>
            <person name="Sun Y."/>
            <person name="Ma L."/>
            <person name="Shen B."/>
            <person name="Zhu C."/>
        </authorList>
    </citation>
    <scope>NUCLEOTIDE SEQUENCE [LARGE SCALE GENOMIC DNA]</scope>
</reference>
<dbReference type="VEuPathDB" id="VectorBase:ASIC006761"/>
<evidence type="ECO:0000313" key="4">
    <source>
        <dbReference type="Proteomes" id="UP000030765"/>
    </source>
</evidence>
<keyword evidence="4" id="KW-1185">Reference proteome</keyword>
<feature type="region of interest" description="Disordered" evidence="1">
    <location>
        <begin position="16"/>
        <end position="59"/>
    </location>
</feature>
<name>A0A084VM54_ANOSI</name>
<dbReference type="EMBL" id="KE524975">
    <property type="protein sequence ID" value="KFB39048.1"/>
    <property type="molecule type" value="Genomic_DNA"/>
</dbReference>
<proteinExistence type="predicted"/>
<organism evidence="2">
    <name type="scientific">Anopheles sinensis</name>
    <name type="common">Mosquito</name>
    <dbReference type="NCBI Taxonomy" id="74873"/>
    <lineage>
        <taxon>Eukaryota</taxon>
        <taxon>Metazoa</taxon>
        <taxon>Ecdysozoa</taxon>
        <taxon>Arthropoda</taxon>
        <taxon>Hexapoda</taxon>
        <taxon>Insecta</taxon>
        <taxon>Pterygota</taxon>
        <taxon>Neoptera</taxon>
        <taxon>Endopterygota</taxon>
        <taxon>Diptera</taxon>
        <taxon>Nematocera</taxon>
        <taxon>Culicoidea</taxon>
        <taxon>Culicidae</taxon>
        <taxon>Anophelinae</taxon>
        <taxon>Anopheles</taxon>
    </lineage>
</organism>
<accession>A0A084VM54</accession>
<evidence type="ECO:0000313" key="3">
    <source>
        <dbReference type="EnsemblMetazoa" id="ASIC006761-PA"/>
    </source>
</evidence>
<reference evidence="3" key="2">
    <citation type="submission" date="2020-05" db="UniProtKB">
        <authorList>
            <consortium name="EnsemblMetazoa"/>
        </authorList>
    </citation>
    <scope>IDENTIFICATION</scope>
</reference>
<protein>
    <submittedName>
        <fullName evidence="2 3">Calcium permease</fullName>
    </submittedName>
</protein>
<dbReference type="Proteomes" id="UP000030765">
    <property type="component" value="Unassembled WGS sequence"/>
</dbReference>
<evidence type="ECO:0000313" key="2">
    <source>
        <dbReference type="EMBL" id="KFB39048.1"/>
    </source>
</evidence>
<gene>
    <name evidence="2" type="ORF">ZHAS_00006761</name>
</gene>